<protein>
    <recommendedName>
        <fullName evidence="10">Autoinducer 2 import system permease protein LsrC</fullName>
    </recommendedName>
</protein>
<comment type="caution">
    <text evidence="13">The sequence shown here is derived from an EMBL/GenBank/DDBJ whole genome shotgun (WGS) entry which is preliminary data.</text>
</comment>
<feature type="transmembrane region" description="Helical" evidence="12">
    <location>
        <begin position="291"/>
        <end position="309"/>
    </location>
</feature>
<evidence type="ECO:0000313" key="14">
    <source>
        <dbReference type="Proteomes" id="UP000281708"/>
    </source>
</evidence>
<keyword evidence="4" id="KW-1003">Cell membrane</keyword>
<dbReference type="InterPro" id="IPR001851">
    <property type="entry name" value="ABC_transp_permease"/>
</dbReference>
<feature type="transmembrane region" description="Helical" evidence="12">
    <location>
        <begin position="315"/>
        <end position="334"/>
    </location>
</feature>
<keyword evidence="7 12" id="KW-1133">Transmembrane helix</keyword>
<keyword evidence="6 12" id="KW-0812">Transmembrane</keyword>
<evidence type="ECO:0000256" key="12">
    <source>
        <dbReference type="SAM" id="Phobius"/>
    </source>
</evidence>
<evidence type="ECO:0000256" key="7">
    <source>
        <dbReference type="ARBA" id="ARBA00022989"/>
    </source>
</evidence>
<name>A0A3L8NWS1_9ACTN</name>
<comment type="subunit">
    <text evidence="2">The complex is composed of two ATP-binding proteins (LsrA), two transmembrane proteins (LsrC and LsrD) and a solute-binding protein (LsrB).</text>
</comment>
<keyword evidence="8 12" id="KW-0472">Membrane</keyword>
<evidence type="ECO:0000256" key="2">
    <source>
        <dbReference type="ARBA" id="ARBA00011262"/>
    </source>
</evidence>
<evidence type="ECO:0000256" key="11">
    <source>
        <dbReference type="SAM" id="MobiDB-lite"/>
    </source>
</evidence>
<dbReference type="GO" id="GO:0005886">
    <property type="term" value="C:plasma membrane"/>
    <property type="evidence" value="ECO:0007669"/>
    <property type="project" value="UniProtKB-SubCell"/>
</dbReference>
<evidence type="ECO:0000256" key="5">
    <source>
        <dbReference type="ARBA" id="ARBA00022519"/>
    </source>
</evidence>
<comment type="function">
    <text evidence="9">Part of the ABC transporter complex LsrABCD involved in autoinducer 2 (AI-2) import. Probably responsible for the translocation of the substrate across the membrane.</text>
</comment>
<dbReference type="Proteomes" id="UP000281708">
    <property type="component" value="Unassembled WGS sequence"/>
</dbReference>
<proteinExistence type="predicted"/>
<feature type="region of interest" description="Disordered" evidence="11">
    <location>
        <begin position="1"/>
        <end position="24"/>
    </location>
</feature>
<reference evidence="13 14" key="1">
    <citation type="submission" date="2018-10" db="EMBL/GenBank/DDBJ databases">
        <title>Marmoricola sp. 4Q3S-7 whole genome shotgun sequence.</title>
        <authorList>
            <person name="Li F."/>
        </authorList>
    </citation>
    <scope>NUCLEOTIDE SEQUENCE [LARGE SCALE GENOMIC DNA]</scope>
    <source>
        <strain evidence="13 14">4Q3S-7</strain>
    </source>
</reference>
<dbReference type="AlphaFoldDB" id="A0A3L8NWS1"/>
<dbReference type="Pfam" id="PF02653">
    <property type="entry name" value="BPD_transp_2"/>
    <property type="match status" value="1"/>
</dbReference>
<evidence type="ECO:0000256" key="10">
    <source>
        <dbReference type="ARBA" id="ARBA00039382"/>
    </source>
</evidence>
<evidence type="ECO:0000256" key="9">
    <source>
        <dbReference type="ARBA" id="ARBA00025439"/>
    </source>
</evidence>
<dbReference type="PANTHER" id="PTHR32196">
    <property type="entry name" value="ABC TRANSPORTER PERMEASE PROTEIN YPHD-RELATED-RELATED"/>
    <property type="match status" value="1"/>
</dbReference>
<evidence type="ECO:0000256" key="1">
    <source>
        <dbReference type="ARBA" id="ARBA00004651"/>
    </source>
</evidence>
<feature type="region of interest" description="Disordered" evidence="11">
    <location>
        <begin position="340"/>
        <end position="361"/>
    </location>
</feature>
<feature type="transmembrane region" description="Helical" evidence="12">
    <location>
        <begin position="68"/>
        <end position="85"/>
    </location>
</feature>
<feature type="transmembrane region" description="Helical" evidence="12">
    <location>
        <begin position="183"/>
        <end position="204"/>
    </location>
</feature>
<keyword evidence="5" id="KW-0997">Cell inner membrane</keyword>
<feature type="transmembrane region" description="Helical" evidence="12">
    <location>
        <begin position="143"/>
        <end position="163"/>
    </location>
</feature>
<evidence type="ECO:0000256" key="4">
    <source>
        <dbReference type="ARBA" id="ARBA00022475"/>
    </source>
</evidence>
<dbReference type="CDD" id="cd06579">
    <property type="entry name" value="TM_PBP1_transp_AraH_like"/>
    <property type="match status" value="1"/>
</dbReference>
<feature type="transmembrane region" description="Helical" evidence="12">
    <location>
        <begin position="235"/>
        <end position="258"/>
    </location>
</feature>
<evidence type="ECO:0000256" key="6">
    <source>
        <dbReference type="ARBA" id="ARBA00022692"/>
    </source>
</evidence>
<comment type="subcellular location">
    <subcellularLocation>
        <location evidence="1">Cell membrane</location>
        <topology evidence="1">Multi-pass membrane protein</topology>
    </subcellularLocation>
</comment>
<gene>
    <name evidence="13" type="ORF">D9V37_16215</name>
</gene>
<feature type="transmembrane region" description="Helical" evidence="12">
    <location>
        <begin position="92"/>
        <end position="108"/>
    </location>
</feature>
<feature type="transmembrane region" description="Helical" evidence="12">
    <location>
        <begin position="36"/>
        <end position="56"/>
    </location>
</feature>
<dbReference type="EMBL" id="RDBE01000010">
    <property type="protein sequence ID" value="RLV47696.1"/>
    <property type="molecule type" value="Genomic_DNA"/>
</dbReference>
<evidence type="ECO:0000256" key="3">
    <source>
        <dbReference type="ARBA" id="ARBA00022448"/>
    </source>
</evidence>
<dbReference type="OrthoDB" id="9808136at2"/>
<feature type="transmembrane region" description="Helical" evidence="12">
    <location>
        <begin position="114"/>
        <end position="134"/>
    </location>
</feature>
<dbReference type="GO" id="GO:0022857">
    <property type="term" value="F:transmembrane transporter activity"/>
    <property type="evidence" value="ECO:0007669"/>
    <property type="project" value="InterPro"/>
</dbReference>
<accession>A0A3L8NWS1</accession>
<keyword evidence="14" id="KW-1185">Reference proteome</keyword>
<feature type="transmembrane region" description="Helical" evidence="12">
    <location>
        <begin position="264"/>
        <end position="284"/>
    </location>
</feature>
<organism evidence="13 14">
    <name type="scientific">Nocardioides mangrovicus</name>
    <dbReference type="NCBI Taxonomy" id="2478913"/>
    <lineage>
        <taxon>Bacteria</taxon>
        <taxon>Bacillati</taxon>
        <taxon>Actinomycetota</taxon>
        <taxon>Actinomycetes</taxon>
        <taxon>Propionibacteriales</taxon>
        <taxon>Nocardioidaceae</taxon>
        <taxon>Nocardioides</taxon>
    </lineage>
</organism>
<dbReference type="RefSeq" id="WP_121807203.1">
    <property type="nucleotide sequence ID" value="NZ_RDBE01000010.1"/>
</dbReference>
<keyword evidence="3" id="KW-0813">Transport</keyword>
<dbReference type="PANTHER" id="PTHR32196:SF29">
    <property type="entry name" value="AUTOINDUCER 2 IMPORT SYSTEM PERMEASE PROTEIN LSRC"/>
    <property type="match status" value="1"/>
</dbReference>
<evidence type="ECO:0000313" key="13">
    <source>
        <dbReference type="EMBL" id="RLV47696.1"/>
    </source>
</evidence>
<sequence>MTRTDTHTRPGATASTPSRRSRSSRTWGRRLLRDELGVVVVLALLVVAVGIVRPAFLGTGNLLSTAQSSSYVGLMACGMVFPLAMREVDLSVGGNYAFGVVLGAVLMQHGWTPWLAAVALVVACALLGALNGIVTTLIGAPSFIVTLASSLLFRGGALALANGKQIADLPAGSSFFDVVGGDVAGVPTSVWVLVVFAVVLSVVFTMTRFGAQVRAVGSNPAAAVYTGLPIARVRVLALTVSGLAAGVAAALGLAFFIAGDPTIGQGYELSAIAACIIGGTPLMGGKGSVPGALMGSLILSVVATGLVFFHVPINFTTFATGAVILLAVALDAGLRRSRGRATATSTSTSTPAPVTSTEENR</sequence>
<evidence type="ECO:0000256" key="8">
    <source>
        <dbReference type="ARBA" id="ARBA00023136"/>
    </source>
</evidence>